<gene>
    <name evidence="1" type="ORF">BJ963_000487</name>
</gene>
<dbReference type="EMBL" id="JACCBJ010000001">
    <property type="protein sequence ID" value="NYD72968.1"/>
    <property type="molecule type" value="Genomic_DNA"/>
</dbReference>
<protein>
    <submittedName>
        <fullName evidence="1">Uncharacterized protein</fullName>
    </submittedName>
</protein>
<name>A0A852SV68_9MICO</name>
<proteinExistence type="predicted"/>
<evidence type="ECO:0000313" key="1">
    <source>
        <dbReference type="EMBL" id="NYD72968.1"/>
    </source>
</evidence>
<dbReference type="AlphaFoldDB" id="A0A852SV68"/>
<organism evidence="1 2">
    <name type="scientific">Leifsonia soli</name>
    <dbReference type="NCBI Taxonomy" id="582665"/>
    <lineage>
        <taxon>Bacteria</taxon>
        <taxon>Bacillati</taxon>
        <taxon>Actinomycetota</taxon>
        <taxon>Actinomycetes</taxon>
        <taxon>Micrococcales</taxon>
        <taxon>Microbacteriaceae</taxon>
        <taxon>Leifsonia</taxon>
    </lineage>
</organism>
<reference evidence="1 2" key="1">
    <citation type="submission" date="2020-07" db="EMBL/GenBank/DDBJ databases">
        <title>Sequencing the genomes of 1000 actinobacteria strains.</title>
        <authorList>
            <person name="Klenk H.-P."/>
        </authorList>
    </citation>
    <scope>NUCLEOTIDE SEQUENCE [LARGE SCALE GENOMIC DNA]</scope>
    <source>
        <strain evidence="1 2">DSM 23871</strain>
    </source>
</reference>
<sequence length="37" mass="4374">METARGQYVGGNSHVWRVRLYDGVELEYDLDEWAPFN</sequence>
<evidence type="ECO:0000313" key="2">
    <source>
        <dbReference type="Proteomes" id="UP000589620"/>
    </source>
</evidence>
<keyword evidence="2" id="KW-1185">Reference proteome</keyword>
<accession>A0A852SV68</accession>
<comment type="caution">
    <text evidence="1">The sequence shown here is derived from an EMBL/GenBank/DDBJ whole genome shotgun (WGS) entry which is preliminary data.</text>
</comment>
<dbReference type="Proteomes" id="UP000589620">
    <property type="component" value="Unassembled WGS sequence"/>
</dbReference>